<dbReference type="InterPro" id="IPR006179">
    <property type="entry name" value="5_nucleotidase/apyrase"/>
</dbReference>
<feature type="domain" description="Calcineurin-like phosphoesterase" evidence="4">
    <location>
        <begin position="58"/>
        <end position="280"/>
    </location>
</feature>
<dbReference type="PANTHER" id="PTHR11575:SF24">
    <property type="entry name" value="5'-NUCLEOTIDASE"/>
    <property type="match status" value="1"/>
</dbReference>
<dbReference type="Pfam" id="PF02872">
    <property type="entry name" value="5_nucleotid_C"/>
    <property type="match status" value="1"/>
</dbReference>
<dbReference type="InterPro" id="IPR036907">
    <property type="entry name" value="5'-Nucleotdase_C_sf"/>
</dbReference>
<gene>
    <name evidence="6" type="ORF">DDQ50_14745</name>
</gene>
<dbReference type="OrthoDB" id="1016457at2"/>
<dbReference type="GO" id="GO:0008768">
    <property type="term" value="F:UDP-sugar diphosphatase activity"/>
    <property type="evidence" value="ECO:0007669"/>
    <property type="project" value="TreeGrafter"/>
</dbReference>
<evidence type="ECO:0000259" key="4">
    <source>
        <dbReference type="Pfam" id="PF00149"/>
    </source>
</evidence>
<dbReference type="PRINTS" id="PR01607">
    <property type="entry name" value="APYRASEFAMLY"/>
</dbReference>
<dbReference type="Proteomes" id="UP000244893">
    <property type="component" value="Unassembled WGS sequence"/>
</dbReference>
<keyword evidence="3" id="KW-0812">Transmembrane</keyword>
<dbReference type="InterPro" id="IPR008334">
    <property type="entry name" value="5'-Nucleotdase_C"/>
</dbReference>
<dbReference type="AlphaFoldDB" id="A0A2V1HR28"/>
<proteinExistence type="inferred from homology"/>
<evidence type="ECO:0000259" key="5">
    <source>
        <dbReference type="Pfam" id="PF02872"/>
    </source>
</evidence>
<dbReference type="Gene3D" id="3.90.780.10">
    <property type="entry name" value="5'-Nucleotidase, C-terminal domain"/>
    <property type="match status" value="1"/>
</dbReference>
<dbReference type="GO" id="GO:0009166">
    <property type="term" value="P:nucleotide catabolic process"/>
    <property type="evidence" value="ECO:0007669"/>
    <property type="project" value="InterPro"/>
</dbReference>
<reference evidence="6 7" key="1">
    <citation type="submission" date="2018-05" db="EMBL/GenBank/DDBJ databases">
        <title>Amnibacterium sp. M8JJ-5, whole genome shotgun sequence.</title>
        <authorList>
            <person name="Tuo L."/>
        </authorList>
    </citation>
    <scope>NUCLEOTIDE SEQUENCE [LARGE SCALE GENOMIC DNA]</scope>
    <source>
        <strain evidence="6 7">M8JJ-5</strain>
    </source>
</reference>
<dbReference type="PANTHER" id="PTHR11575">
    <property type="entry name" value="5'-NUCLEOTIDASE-RELATED"/>
    <property type="match status" value="1"/>
</dbReference>
<sequence>MPPGGSVPSNTPPFVRRRTEASRIRGRVLAVVTTGALATGMALAGAGAAHAADVTIDIVTINDFHGRLEGSTSSAVAGAAVLGGAVDSVRAENPNTLMVSAGDNIGASTFTSFIQDDEPTIEALNLMGLDASAAGNHEFDQGYEDLLTRVVPQADFPILSANVDGPAAIGELPEYSIEEVAGVRIGFIGAVTEDLPSLVSPAGMQGVVVGGIVDNVNRVADYLSDGDDSNGEADVIVTVVHEGAETSGPTTAITQDSVFGRIVSGLDGDIDAIVSGHTHQRYAGTVAFDPYQRPVIQAGQYSEAMGRLTLTIDPATGVISSFVPVVVPLSTQTSTDPVVWAPNYPADPDIAALVADATAVADVLGSAPLGYIASDFSRAQQSGGTENRGGESTLGNFVADVQLWSTAELGTEVAIMNPGGLRADLVYEQRDGITGDATGLVTYREAAEVQPFANTLVTLTLTGDQIKQVLEQQWQPAGSSRPFLKLGLSSALTYTYDPAAAAGSHITGISLNGAPLDPGTPVKVVANSFLAAGGDNFTAFTLGTDSADSGRVDLQGMVDYFAAQGSTPQAPDTAQRSVGVQLAASADGGYLPGDSAQLNLSSLLFSKGEATPPTAEARINGQLVGSGPIDPTIVDTLDEVGRAAFPITIPNGLAAGVYDLVITTPGTATTATVPITVTAVTATSGRLPATGLDASIMIAPAIVAALLIAIGIALVLLRRSRRHTPVRARVRSRVE</sequence>
<dbReference type="SUPFAM" id="SSF56300">
    <property type="entry name" value="Metallo-dependent phosphatases"/>
    <property type="match status" value="1"/>
</dbReference>
<keyword evidence="1 2" id="KW-0732">Signal</keyword>
<keyword evidence="2" id="KW-0378">Hydrolase</keyword>
<accession>A0A2V1HR28</accession>
<dbReference type="SUPFAM" id="SSF55816">
    <property type="entry name" value="5'-nucleotidase (syn. UDP-sugar hydrolase), C-terminal domain"/>
    <property type="match status" value="1"/>
</dbReference>
<keyword evidence="2" id="KW-0547">Nucleotide-binding</keyword>
<evidence type="ECO:0000313" key="6">
    <source>
        <dbReference type="EMBL" id="PVZ93569.1"/>
    </source>
</evidence>
<keyword evidence="3" id="KW-0472">Membrane</keyword>
<dbReference type="InterPro" id="IPR029052">
    <property type="entry name" value="Metallo-depent_PP-like"/>
</dbReference>
<feature type="transmembrane region" description="Helical" evidence="3">
    <location>
        <begin position="696"/>
        <end position="717"/>
    </location>
</feature>
<dbReference type="Gene3D" id="3.60.21.10">
    <property type="match status" value="1"/>
</dbReference>
<keyword evidence="7" id="KW-1185">Reference proteome</keyword>
<dbReference type="Pfam" id="PF00149">
    <property type="entry name" value="Metallophos"/>
    <property type="match status" value="1"/>
</dbReference>
<dbReference type="GO" id="GO:0000166">
    <property type="term" value="F:nucleotide binding"/>
    <property type="evidence" value="ECO:0007669"/>
    <property type="project" value="UniProtKB-KW"/>
</dbReference>
<dbReference type="InterPro" id="IPR004843">
    <property type="entry name" value="Calcineurin-like_PHP"/>
</dbReference>
<dbReference type="GO" id="GO:0030288">
    <property type="term" value="C:outer membrane-bounded periplasmic space"/>
    <property type="evidence" value="ECO:0007669"/>
    <property type="project" value="TreeGrafter"/>
</dbReference>
<evidence type="ECO:0000256" key="2">
    <source>
        <dbReference type="RuleBase" id="RU362119"/>
    </source>
</evidence>
<dbReference type="EMBL" id="QEOP01000003">
    <property type="protein sequence ID" value="PVZ93569.1"/>
    <property type="molecule type" value="Genomic_DNA"/>
</dbReference>
<evidence type="ECO:0000256" key="1">
    <source>
        <dbReference type="ARBA" id="ARBA00022729"/>
    </source>
</evidence>
<organism evidence="6 7">
    <name type="scientific">Amnibacterium flavum</name>
    <dbReference type="NCBI Taxonomy" id="2173173"/>
    <lineage>
        <taxon>Bacteria</taxon>
        <taxon>Bacillati</taxon>
        <taxon>Actinomycetota</taxon>
        <taxon>Actinomycetes</taxon>
        <taxon>Micrococcales</taxon>
        <taxon>Microbacteriaceae</taxon>
        <taxon>Amnibacterium</taxon>
    </lineage>
</organism>
<comment type="caution">
    <text evidence="6">The sequence shown here is derived from an EMBL/GenBank/DDBJ whole genome shotgun (WGS) entry which is preliminary data.</text>
</comment>
<name>A0A2V1HR28_9MICO</name>
<evidence type="ECO:0000313" key="7">
    <source>
        <dbReference type="Proteomes" id="UP000244893"/>
    </source>
</evidence>
<protein>
    <submittedName>
        <fullName evidence="6">Bifunctional metallophosphatase/5'-nucleotidase</fullName>
    </submittedName>
</protein>
<feature type="signal peptide" evidence="2">
    <location>
        <begin position="1"/>
        <end position="51"/>
    </location>
</feature>
<dbReference type="GO" id="GO:0008253">
    <property type="term" value="F:5'-nucleotidase activity"/>
    <property type="evidence" value="ECO:0007669"/>
    <property type="project" value="TreeGrafter"/>
</dbReference>
<feature type="chain" id="PRO_5015801856" evidence="2">
    <location>
        <begin position="52"/>
        <end position="735"/>
    </location>
</feature>
<keyword evidence="3" id="KW-1133">Transmembrane helix</keyword>
<comment type="similarity">
    <text evidence="2">Belongs to the 5'-nucleotidase family.</text>
</comment>
<evidence type="ECO:0000256" key="3">
    <source>
        <dbReference type="SAM" id="Phobius"/>
    </source>
</evidence>
<feature type="domain" description="5'-Nucleotidase C-terminal" evidence="5">
    <location>
        <begin position="385"/>
        <end position="541"/>
    </location>
</feature>